<evidence type="ECO:0000313" key="2">
    <source>
        <dbReference type="Proteomes" id="UP000646365"/>
    </source>
</evidence>
<sequence>MARILASLFRDTRHKPQGTLMFEVDRAILAAEAGAEAWREERFCIAECHRHLPPERRGDPLNLGSIAAMLPTWRAWGQILLDASSSPSDTPTRERE</sequence>
<dbReference type="EMBL" id="BMJQ01000040">
    <property type="protein sequence ID" value="GGF51480.1"/>
    <property type="molecule type" value="Genomic_DNA"/>
</dbReference>
<gene>
    <name evidence="1" type="ORF">GCM10011611_67450</name>
</gene>
<evidence type="ECO:0000313" key="1">
    <source>
        <dbReference type="EMBL" id="GGF51480.1"/>
    </source>
</evidence>
<reference evidence="1" key="1">
    <citation type="journal article" date="2014" name="Int. J. Syst. Evol. Microbiol.">
        <title>Complete genome sequence of Corynebacterium casei LMG S-19264T (=DSM 44701T), isolated from a smear-ripened cheese.</title>
        <authorList>
            <consortium name="US DOE Joint Genome Institute (JGI-PGF)"/>
            <person name="Walter F."/>
            <person name="Albersmeier A."/>
            <person name="Kalinowski J."/>
            <person name="Ruckert C."/>
        </authorList>
    </citation>
    <scope>NUCLEOTIDE SEQUENCE</scope>
    <source>
        <strain evidence="1">CGMCC 1.15725</strain>
    </source>
</reference>
<organism evidence="1 2">
    <name type="scientific">Aliidongia dinghuensis</name>
    <dbReference type="NCBI Taxonomy" id="1867774"/>
    <lineage>
        <taxon>Bacteria</taxon>
        <taxon>Pseudomonadati</taxon>
        <taxon>Pseudomonadota</taxon>
        <taxon>Alphaproteobacteria</taxon>
        <taxon>Rhodospirillales</taxon>
        <taxon>Dongiaceae</taxon>
        <taxon>Aliidongia</taxon>
    </lineage>
</organism>
<dbReference type="Proteomes" id="UP000646365">
    <property type="component" value="Unassembled WGS sequence"/>
</dbReference>
<proteinExistence type="predicted"/>
<dbReference type="AlphaFoldDB" id="A0A8J2Z1F4"/>
<keyword evidence="2" id="KW-1185">Reference proteome</keyword>
<reference evidence="1" key="2">
    <citation type="submission" date="2020-09" db="EMBL/GenBank/DDBJ databases">
        <authorList>
            <person name="Sun Q."/>
            <person name="Zhou Y."/>
        </authorList>
    </citation>
    <scope>NUCLEOTIDE SEQUENCE</scope>
    <source>
        <strain evidence="1">CGMCC 1.15725</strain>
    </source>
</reference>
<protein>
    <submittedName>
        <fullName evidence="1">Uncharacterized protein</fullName>
    </submittedName>
</protein>
<name>A0A8J2Z1F4_9PROT</name>
<accession>A0A8J2Z1F4</accession>
<dbReference type="RefSeq" id="WP_189052620.1">
    <property type="nucleotide sequence ID" value="NZ_BMJQ01000040.1"/>
</dbReference>
<comment type="caution">
    <text evidence="1">The sequence shown here is derived from an EMBL/GenBank/DDBJ whole genome shotgun (WGS) entry which is preliminary data.</text>
</comment>